<proteinExistence type="predicted"/>
<sequence>MIHRPQSTKEIIGRVEVMAKLYEAWNDLTRLLNKTLKIHKEDWGMDRSREMLILRATEYIMPMRLLIEKVINLYKEDIEAII</sequence>
<protein>
    <submittedName>
        <fullName evidence="1">Uncharacterized protein</fullName>
    </submittedName>
</protein>
<organism evidence="1">
    <name type="scientific">marine sediment metagenome</name>
    <dbReference type="NCBI Taxonomy" id="412755"/>
    <lineage>
        <taxon>unclassified sequences</taxon>
        <taxon>metagenomes</taxon>
        <taxon>ecological metagenomes</taxon>
    </lineage>
</organism>
<accession>A0A0F9UCI7</accession>
<comment type="caution">
    <text evidence="1">The sequence shown here is derived from an EMBL/GenBank/DDBJ whole genome shotgun (WGS) entry which is preliminary data.</text>
</comment>
<dbReference type="EMBL" id="LAZR01000107">
    <property type="protein sequence ID" value="KKN90890.1"/>
    <property type="molecule type" value="Genomic_DNA"/>
</dbReference>
<reference evidence="1" key="1">
    <citation type="journal article" date="2015" name="Nature">
        <title>Complex archaea that bridge the gap between prokaryotes and eukaryotes.</title>
        <authorList>
            <person name="Spang A."/>
            <person name="Saw J.H."/>
            <person name="Jorgensen S.L."/>
            <person name="Zaremba-Niedzwiedzka K."/>
            <person name="Martijn J."/>
            <person name="Lind A.E."/>
            <person name="van Eijk R."/>
            <person name="Schleper C."/>
            <person name="Guy L."/>
            <person name="Ettema T.J."/>
        </authorList>
    </citation>
    <scope>NUCLEOTIDE SEQUENCE</scope>
</reference>
<evidence type="ECO:0000313" key="1">
    <source>
        <dbReference type="EMBL" id="KKN90890.1"/>
    </source>
</evidence>
<name>A0A0F9UCI7_9ZZZZ</name>
<dbReference type="AlphaFoldDB" id="A0A0F9UCI7"/>
<gene>
    <name evidence="1" type="ORF">LCGC14_0224740</name>
</gene>